<dbReference type="Pfam" id="PF13439">
    <property type="entry name" value="Glyco_transf_4"/>
    <property type="match status" value="1"/>
</dbReference>
<dbReference type="NCBIfam" id="TIGR03088">
    <property type="entry name" value="stp2"/>
    <property type="match status" value="1"/>
</dbReference>
<dbReference type="InterPro" id="IPR028098">
    <property type="entry name" value="Glyco_trans_4-like_N"/>
</dbReference>
<dbReference type="AlphaFoldDB" id="A0A2G8TN19"/>
<dbReference type="SUPFAM" id="SSF53756">
    <property type="entry name" value="UDP-Glycosyltransferase/glycogen phosphorylase"/>
    <property type="match status" value="1"/>
</dbReference>
<reference evidence="2 3" key="1">
    <citation type="submission" date="2017-10" db="EMBL/GenBank/DDBJ databases">
        <title>Massilia psychrophilum sp. nov., a novel purple-pigmented bacterium isolated from Tianshan glacier, Xinjiang Municipality, China.</title>
        <authorList>
            <person name="Wang H."/>
        </authorList>
    </citation>
    <scope>NUCLEOTIDE SEQUENCE [LARGE SCALE GENOMIC DNA]</scope>
    <source>
        <strain evidence="2 3">JCM 30074</strain>
    </source>
</reference>
<comment type="caution">
    <text evidence="2">The sequence shown here is derived from an EMBL/GenBank/DDBJ whole genome shotgun (WGS) entry which is preliminary data.</text>
</comment>
<proteinExistence type="predicted"/>
<evidence type="ECO:0000259" key="1">
    <source>
        <dbReference type="Pfam" id="PF13439"/>
    </source>
</evidence>
<dbReference type="Gene3D" id="3.40.50.2000">
    <property type="entry name" value="Glycogen Phosphorylase B"/>
    <property type="match status" value="2"/>
</dbReference>
<dbReference type="GO" id="GO:0016757">
    <property type="term" value="F:glycosyltransferase activity"/>
    <property type="evidence" value="ECO:0007669"/>
    <property type="project" value="UniProtKB-ARBA"/>
</dbReference>
<organism evidence="2 3">
    <name type="scientific">Massilia eurypsychrophila</name>
    <dbReference type="NCBI Taxonomy" id="1485217"/>
    <lineage>
        <taxon>Bacteria</taxon>
        <taxon>Pseudomonadati</taxon>
        <taxon>Pseudomonadota</taxon>
        <taxon>Betaproteobacteria</taxon>
        <taxon>Burkholderiales</taxon>
        <taxon>Oxalobacteraceae</taxon>
        <taxon>Telluria group</taxon>
        <taxon>Massilia</taxon>
    </lineage>
</organism>
<dbReference type="PANTHER" id="PTHR12526">
    <property type="entry name" value="GLYCOSYLTRANSFERASE"/>
    <property type="match status" value="1"/>
</dbReference>
<dbReference type="InterPro" id="IPR017522">
    <property type="entry name" value="Sugar_tfrase_PEP-CTERM_Stp2"/>
</dbReference>
<keyword evidence="2" id="KW-0808">Transferase</keyword>
<gene>
    <name evidence="2" type="ORF">CR105_02250</name>
</gene>
<dbReference type="Proteomes" id="UP000230390">
    <property type="component" value="Unassembled WGS sequence"/>
</dbReference>
<protein>
    <submittedName>
        <fullName evidence="2">Glycosyl transferase group 1 protein</fullName>
    </submittedName>
</protein>
<name>A0A2G8TN19_9BURK</name>
<evidence type="ECO:0000313" key="2">
    <source>
        <dbReference type="EMBL" id="PIL46988.1"/>
    </source>
</evidence>
<dbReference type="Pfam" id="PF13692">
    <property type="entry name" value="Glyco_trans_1_4"/>
    <property type="match status" value="1"/>
</dbReference>
<dbReference type="RefSeq" id="WP_099786791.1">
    <property type="nucleotide sequence ID" value="NZ_JBHLYV010000100.1"/>
</dbReference>
<feature type="domain" description="Glycosyltransferase subfamily 4-like N-terminal" evidence="1">
    <location>
        <begin position="20"/>
        <end position="179"/>
    </location>
</feature>
<sequence length="393" mass="42593">MAAPCNEAPLVVHLIYRLDFGGLENLMVERINRMPADAYRHAVVCLTGYTDFSKKITRPGVDLYSLGKKSGLSLGTHAALWKLLRKLKPAVLHSYNLSAIEYAPAALLAGVPVRVNGAHGRDAADPQGRNRKHNFLRRMMVPFYDCCYANSADMLEWNRTIIGVPAHKSRLLANGIDSDKFRPAAGDRSDAFFAAGCIVIGTVGRIQDVKDHATLVDAFVQLLDRMPEQRAQLRLAIVGDGPLLEKLRARVAAAGIADQVWLPGSRTDIADILRGLDIFAMSSIAEGTPGSALEAMASGLPVVGTRVGGIPEVIADGVTGLLVPASDPAAMAQALERYARSPAMAREHGAAGRERVQRHYNMNAMVAGYQSMYDTLCERKTSFRKNIKSCVES</sequence>
<dbReference type="EMBL" id="PDOC01000001">
    <property type="protein sequence ID" value="PIL46988.1"/>
    <property type="molecule type" value="Genomic_DNA"/>
</dbReference>
<accession>A0A2G8TN19</accession>
<evidence type="ECO:0000313" key="3">
    <source>
        <dbReference type="Proteomes" id="UP000230390"/>
    </source>
</evidence>
<keyword evidence="3" id="KW-1185">Reference proteome</keyword>
<dbReference type="OrthoDB" id="9813211at2"/>